<accession>A0A2P5AD75</accession>
<evidence type="ECO:0000256" key="1">
    <source>
        <dbReference type="SAM" id="MobiDB-lite"/>
    </source>
</evidence>
<reference evidence="3" key="1">
    <citation type="submission" date="2016-06" db="EMBL/GenBank/DDBJ databases">
        <title>Parallel loss of symbiosis genes in relatives of nitrogen-fixing non-legume Parasponia.</title>
        <authorList>
            <person name="Van Velzen R."/>
            <person name="Holmer R."/>
            <person name="Bu F."/>
            <person name="Rutten L."/>
            <person name="Van Zeijl A."/>
            <person name="Liu W."/>
            <person name="Santuari L."/>
            <person name="Cao Q."/>
            <person name="Sharma T."/>
            <person name="Shen D."/>
            <person name="Roswanjaya Y."/>
            <person name="Wardhani T."/>
            <person name="Kalhor M.S."/>
            <person name="Jansen J."/>
            <person name="Van den Hoogen J."/>
            <person name="Gungor B."/>
            <person name="Hartog M."/>
            <person name="Hontelez J."/>
            <person name="Verver J."/>
            <person name="Yang W.-C."/>
            <person name="Schijlen E."/>
            <person name="Repin R."/>
            <person name="Schilthuizen M."/>
            <person name="Schranz E."/>
            <person name="Heidstra R."/>
            <person name="Miyata K."/>
            <person name="Fedorova E."/>
            <person name="Kohlen W."/>
            <person name="Bisseling T."/>
            <person name="Smit S."/>
            <person name="Geurts R."/>
        </authorList>
    </citation>
    <scope>NUCLEOTIDE SEQUENCE [LARGE SCALE GENOMIC DNA]</scope>
    <source>
        <strain evidence="3">cv. WU1-14</strain>
    </source>
</reference>
<dbReference type="AlphaFoldDB" id="A0A2P5AD75"/>
<feature type="compositionally biased region" description="Pro residues" evidence="1">
    <location>
        <begin position="19"/>
        <end position="31"/>
    </location>
</feature>
<evidence type="ECO:0000313" key="2">
    <source>
        <dbReference type="EMBL" id="PON34469.1"/>
    </source>
</evidence>
<dbReference type="Proteomes" id="UP000237105">
    <property type="component" value="Unassembled WGS sequence"/>
</dbReference>
<name>A0A2P5AD75_PARAD</name>
<gene>
    <name evidence="2" type="ORF">PanWU01x14_344290</name>
</gene>
<sequence length="146" mass="15177">PKDGKAARGREQGATKPQNPQPEPGPNPGAAPPKTKTPPSKANKARGGTKPSQKNPTAPNPTNRPAYGVASIAPAGGQRGALAAMHAAHSHGLLRQCTTRAAPRHVAITSSTRPARLARTTLSCAIARRPCPVIILYSAFRCLFGR</sequence>
<comment type="caution">
    <text evidence="2">The sequence shown here is derived from an EMBL/GenBank/DDBJ whole genome shotgun (WGS) entry which is preliminary data.</text>
</comment>
<proteinExistence type="predicted"/>
<organism evidence="2 3">
    <name type="scientific">Parasponia andersonii</name>
    <name type="common">Sponia andersonii</name>
    <dbReference type="NCBI Taxonomy" id="3476"/>
    <lineage>
        <taxon>Eukaryota</taxon>
        <taxon>Viridiplantae</taxon>
        <taxon>Streptophyta</taxon>
        <taxon>Embryophyta</taxon>
        <taxon>Tracheophyta</taxon>
        <taxon>Spermatophyta</taxon>
        <taxon>Magnoliopsida</taxon>
        <taxon>eudicotyledons</taxon>
        <taxon>Gunneridae</taxon>
        <taxon>Pentapetalae</taxon>
        <taxon>rosids</taxon>
        <taxon>fabids</taxon>
        <taxon>Rosales</taxon>
        <taxon>Cannabaceae</taxon>
        <taxon>Parasponia</taxon>
    </lineage>
</organism>
<evidence type="ECO:0000313" key="3">
    <source>
        <dbReference type="Proteomes" id="UP000237105"/>
    </source>
</evidence>
<feature type="non-terminal residue" evidence="2">
    <location>
        <position position="1"/>
    </location>
</feature>
<dbReference type="EMBL" id="JXTB01000658">
    <property type="protein sequence ID" value="PON34469.1"/>
    <property type="molecule type" value="Genomic_DNA"/>
</dbReference>
<feature type="region of interest" description="Disordered" evidence="1">
    <location>
        <begin position="1"/>
        <end position="70"/>
    </location>
</feature>
<keyword evidence="3" id="KW-1185">Reference proteome</keyword>
<feature type="compositionally biased region" description="Low complexity" evidence="1">
    <location>
        <begin position="55"/>
        <end position="66"/>
    </location>
</feature>
<protein>
    <submittedName>
        <fullName evidence="2">Uncharacterized protein</fullName>
    </submittedName>
</protein>
<feature type="compositionally biased region" description="Basic and acidic residues" evidence="1">
    <location>
        <begin position="1"/>
        <end position="13"/>
    </location>
</feature>